<dbReference type="SUPFAM" id="SSF50969">
    <property type="entry name" value="YVTN repeat-like/Quinoprotein amine dehydrogenase"/>
    <property type="match status" value="1"/>
</dbReference>
<organism evidence="2 3">
    <name type="scientific">Saltatorellus ferox</name>
    <dbReference type="NCBI Taxonomy" id="2528018"/>
    <lineage>
        <taxon>Bacteria</taxon>
        <taxon>Pseudomonadati</taxon>
        <taxon>Planctomycetota</taxon>
        <taxon>Planctomycetia</taxon>
        <taxon>Planctomycetia incertae sedis</taxon>
        <taxon>Saltatorellus</taxon>
    </lineage>
</organism>
<evidence type="ECO:0000313" key="2">
    <source>
        <dbReference type="EMBL" id="QDV04672.1"/>
    </source>
</evidence>
<evidence type="ECO:0000313" key="3">
    <source>
        <dbReference type="Proteomes" id="UP000320390"/>
    </source>
</evidence>
<dbReference type="AlphaFoldDB" id="A0A518EKQ8"/>
<evidence type="ECO:0008006" key="4">
    <source>
        <dbReference type="Google" id="ProtNLM"/>
    </source>
</evidence>
<protein>
    <recommendedName>
        <fullName evidence="4">WD domain, G-beta repeat</fullName>
    </recommendedName>
</protein>
<evidence type="ECO:0000256" key="1">
    <source>
        <dbReference type="SAM" id="MobiDB-lite"/>
    </source>
</evidence>
<reference evidence="2 3" key="1">
    <citation type="submission" date="2019-02" db="EMBL/GenBank/DDBJ databases">
        <title>Deep-cultivation of Planctomycetes and their phenomic and genomic characterization uncovers novel biology.</title>
        <authorList>
            <person name="Wiegand S."/>
            <person name="Jogler M."/>
            <person name="Boedeker C."/>
            <person name="Pinto D."/>
            <person name="Vollmers J."/>
            <person name="Rivas-Marin E."/>
            <person name="Kohn T."/>
            <person name="Peeters S.H."/>
            <person name="Heuer A."/>
            <person name="Rast P."/>
            <person name="Oberbeckmann S."/>
            <person name="Bunk B."/>
            <person name="Jeske O."/>
            <person name="Meyerdierks A."/>
            <person name="Storesund J.E."/>
            <person name="Kallscheuer N."/>
            <person name="Luecker S."/>
            <person name="Lage O.M."/>
            <person name="Pohl T."/>
            <person name="Merkel B.J."/>
            <person name="Hornburger P."/>
            <person name="Mueller R.-W."/>
            <person name="Bruemmer F."/>
            <person name="Labrenz M."/>
            <person name="Spormann A.M."/>
            <person name="Op den Camp H."/>
            <person name="Overmann J."/>
            <person name="Amann R."/>
            <person name="Jetten M.S.M."/>
            <person name="Mascher T."/>
            <person name="Medema M.H."/>
            <person name="Devos D.P."/>
            <person name="Kaster A.-K."/>
            <person name="Ovreas L."/>
            <person name="Rohde M."/>
            <person name="Galperin M.Y."/>
            <person name="Jogler C."/>
        </authorList>
    </citation>
    <scope>NUCLEOTIDE SEQUENCE [LARGE SCALE GENOMIC DNA]</scope>
    <source>
        <strain evidence="2 3">Poly30</strain>
    </source>
</reference>
<proteinExistence type="predicted"/>
<dbReference type="EMBL" id="CP036434">
    <property type="protein sequence ID" value="QDV04672.1"/>
    <property type="molecule type" value="Genomic_DNA"/>
</dbReference>
<dbReference type="Gene3D" id="2.130.10.10">
    <property type="entry name" value="YVTN repeat-like/Quinoprotein amine dehydrogenase"/>
    <property type="match status" value="1"/>
</dbReference>
<dbReference type="InterPro" id="IPR011044">
    <property type="entry name" value="Quino_amine_DH_bsu"/>
</dbReference>
<gene>
    <name evidence="2" type="ORF">Poly30_01640</name>
</gene>
<name>A0A518EKQ8_9BACT</name>
<dbReference type="OrthoDB" id="277950at2"/>
<accession>A0A518EKQ8</accession>
<dbReference type="InterPro" id="IPR015943">
    <property type="entry name" value="WD40/YVTN_repeat-like_dom_sf"/>
</dbReference>
<dbReference type="RefSeq" id="WP_145194125.1">
    <property type="nucleotide sequence ID" value="NZ_CP036434.1"/>
</dbReference>
<dbReference type="Proteomes" id="UP000320390">
    <property type="component" value="Chromosome"/>
</dbReference>
<keyword evidence="3" id="KW-1185">Reference proteome</keyword>
<feature type="region of interest" description="Disordered" evidence="1">
    <location>
        <begin position="1"/>
        <end position="39"/>
    </location>
</feature>
<sequence length="437" mass="47239">MPGFEAGKAAPRPSGRPRSRPGTVAPRFTPASKTPDGVPVAGLEVRERRVAGSELCFVSEARVAQRAPVAVGTSRGQPVRIFGEETGAVLAEYEIPADEQDVISLDIDDAGERVAMLDYGYRVWLWDWKTGGAPELVGALPGWEPVEDPGLAMATIRFGPGSERIVVGQALSGAALLGRAGQLIRRVGTGIDLSGEAPPAELPGFVVDVRQTSWSEDGSRVLFLVDGWPRLLDASTGDEIPVLMETHLSLVEQIALSPDGQWMATSHLGNEVALTHLSDGLTAWLRVFDVPKPDWPVAGSPELTERERRRGIHGLEFSADGRLVAVALDGPSRLALLDLSTGRVLGYSGPEPPRDQDICEVERFGTSGFLLTPLPCGFVHRVRMAENGRRVLHDIEGLSTPPDVGWGGRLFFAGENEYQLNSPEEWTTLWSVPIQDW</sequence>